<dbReference type="EMBL" id="LT629692">
    <property type="protein sequence ID" value="SDG44840.1"/>
    <property type="molecule type" value="Genomic_DNA"/>
</dbReference>
<protein>
    <recommendedName>
        <fullName evidence="4">Potassium transporter Trk</fullName>
    </recommendedName>
</protein>
<name>A0A1G7UDK8_9MICO</name>
<proteinExistence type="predicted"/>
<keyword evidence="1" id="KW-1133">Transmembrane helix</keyword>
<dbReference type="RefSeq" id="WP_231917739.1">
    <property type="nucleotide sequence ID" value="NZ_LT629692.1"/>
</dbReference>
<dbReference type="AlphaFoldDB" id="A0A1G7UDK8"/>
<feature type="transmembrane region" description="Helical" evidence="1">
    <location>
        <begin position="37"/>
        <end position="57"/>
    </location>
</feature>
<gene>
    <name evidence="2" type="ORF">SAMN04489810_0331</name>
</gene>
<evidence type="ECO:0000313" key="2">
    <source>
        <dbReference type="EMBL" id="SDG44840.1"/>
    </source>
</evidence>
<keyword evidence="1" id="KW-0472">Membrane</keyword>
<evidence type="ECO:0000256" key="1">
    <source>
        <dbReference type="SAM" id="Phobius"/>
    </source>
</evidence>
<reference evidence="2 3" key="1">
    <citation type="submission" date="2016-10" db="EMBL/GenBank/DDBJ databases">
        <authorList>
            <person name="de Groot N.N."/>
        </authorList>
    </citation>
    <scope>NUCLEOTIDE SEQUENCE [LARGE SCALE GENOMIC DNA]</scope>
    <source>
        <strain evidence="2 3">DSM 23142</strain>
    </source>
</reference>
<keyword evidence="3" id="KW-1185">Reference proteome</keyword>
<sequence length="121" mass="12930">MADQARTPDEPDAAASVPRIDDRRETVRVRRAPKFSVFLLVGAAVGIVVALILTYTFGGSLDESPNTGLVYSRGQVFGFLALICVTAGVALGGIVALILDRSSSRRTREIAVDHESVELDD</sequence>
<dbReference type="STRING" id="370764.SAMN04489810_0331"/>
<dbReference type="Proteomes" id="UP000199009">
    <property type="component" value="Chromosome I"/>
</dbReference>
<evidence type="ECO:0000313" key="3">
    <source>
        <dbReference type="Proteomes" id="UP000199009"/>
    </source>
</evidence>
<organism evidence="2 3">
    <name type="scientific">Microbacterium pygmaeum</name>
    <dbReference type="NCBI Taxonomy" id="370764"/>
    <lineage>
        <taxon>Bacteria</taxon>
        <taxon>Bacillati</taxon>
        <taxon>Actinomycetota</taxon>
        <taxon>Actinomycetes</taxon>
        <taxon>Micrococcales</taxon>
        <taxon>Microbacteriaceae</taxon>
        <taxon>Microbacterium</taxon>
    </lineage>
</organism>
<keyword evidence="1" id="KW-0812">Transmembrane</keyword>
<feature type="transmembrane region" description="Helical" evidence="1">
    <location>
        <begin position="77"/>
        <end position="99"/>
    </location>
</feature>
<accession>A0A1G7UDK8</accession>
<evidence type="ECO:0008006" key="4">
    <source>
        <dbReference type="Google" id="ProtNLM"/>
    </source>
</evidence>